<dbReference type="InterPro" id="IPR025736">
    <property type="entry name" value="PucR_C-HTH_dom"/>
</dbReference>
<dbReference type="Pfam" id="PF13556">
    <property type="entry name" value="HTH_30"/>
    <property type="match status" value="1"/>
</dbReference>
<dbReference type="PANTHER" id="PTHR33744">
    <property type="entry name" value="CARBOHYDRATE DIACID REGULATOR"/>
    <property type="match status" value="1"/>
</dbReference>
<dbReference type="Gene3D" id="1.10.10.2840">
    <property type="entry name" value="PucR C-terminal helix-turn-helix domain"/>
    <property type="match status" value="1"/>
</dbReference>
<dbReference type="Proteomes" id="UP000655868">
    <property type="component" value="Unassembled WGS sequence"/>
</dbReference>
<evidence type="ECO:0000313" key="3">
    <source>
        <dbReference type="EMBL" id="MBJ8340909.1"/>
    </source>
</evidence>
<sequence length="406" mass="43483">MPKPENEPAREYRAVSDLELDGDIIAALQAGLPSVAEHTVAAIIVEVPSYTGALTGTMGHNIENAVRMALAVFLRLAARSKHSDPGSPLAPALDAAYELGRGEARNGRTMDALLSAYRVGARVAWRELSTTAVAGGLPAPTMAKFAELVFEYIDSLSASSASGHTDELATSGRVRQRYLDRLGKDLLTGAAIEKLVASAERADWTPPDTLTAVALPVEQVRTVMVGLPNTTLQLVEDLPGVDAADTVAVLLVPDLGGSDRPRLLHALDGHDAIVGPARVWTDVLTSYRRVLRGRALPRSTDATVLDTDARLAELVLGADADALADLRHQVLAPLATLRPNTAERLAETLRAWLLHQGNRDNVAAALFVHPQTVRYRMGQLRDLYGERLDDPQTILELTVALALPAE</sequence>
<dbReference type="Pfam" id="PF14361">
    <property type="entry name" value="RsbRD_N"/>
    <property type="match status" value="1"/>
</dbReference>
<keyword evidence="4" id="KW-1185">Reference proteome</keyword>
<evidence type="ECO:0000259" key="1">
    <source>
        <dbReference type="Pfam" id="PF13556"/>
    </source>
</evidence>
<dbReference type="RefSeq" id="WP_199705799.1">
    <property type="nucleotide sequence ID" value="NZ_JAEMNV010000006.1"/>
</dbReference>
<dbReference type="PANTHER" id="PTHR33744:SF1">
    <property type="entry name" value="DNA-BINDING TRANSCRIPTIONAL ACTIVATOR ADER"/>
    <property type="match status" value="1"/>
</dbReference>
<feature type="domain" description="PucR C-terminal helix-turn-helix" evidence="1">
    <location>
        <begin position="345"/>
        <end position="402"/>
    </location>
</feature>
<dbReference type="EMBL" id="JAEMNV010000006">
    <property type="protein sequence ID" value="MBJ8340909.1"/>
    <property type="molecule type" value="Genomic_DNA"/>
</dbReference>
<accession>A0A934NTA3</accession>
<protein>
    <submittedName>
        <fullName evidence="3">Helix-turn-helix domain-containing protein</fullName>
    </submittedName>
</protein>
<proteinExistence type="predicted"/>
<comment type="caution">
    <text evidence="3">The sequence shown here is derived from an EMBL/GenBank/DDBJ whole genome shotgun (WGS) entry which is preliminary data.</text>
</comment>
<evidence type="ECO:0000259" key="2">
    <source>
        <dbReference type="Pfam" id="PF14361"/>
    </source>
</evidence>
<dbReference type="InterPro" id="IPR042070">
    <property type="entry name" value="PucR_C-HTH_sf"/>
</dbReference>
<reference evidence="3" key="1">
    <citation type="submission" date="2020-12" db="EMBL/GenBank/DDBJ databases">
        <title>Antrihabitans popcorni sp. nov. and Antrihabitans auranticaus sp. nov., isolated from a larva cave.</title>
        <authorList>
            <person name="Lee S.D."/>
            <person name="Kim I.S."/>
        </authorList>
    </citation>
    <scope>NUCLEOTIDE SEQUENCE</scope>
    <source>
        <strain evidence="3">YC3-6</strain>
    </source>
</reference>
<evidence type="ECO:0000313" key="4">
    <source>
        <dbReference type="Proteomes" id="UP000655868"/>
    </source>
</evidence>
<gene>
    <name evidence="3" type="ORF">JGU71_18655</name>
</gene>
<dbReference type="InterPro" id="IPR051448">
    <property type="entry name" value="CdaR-like_regulators"/>
</dbReference>
<dbReference type="InterPro" id="IPR025751">
    <property type="entry name" value="RsbRD_N_dom"/>
</dbReference>
<dbReference type="AlphaFoldDB" id="A0A934NTA3"/>
<name>A0A934NTA3_9NOCA</name>
<organism evidence="3 4">
    <name type="scientific">Antrihabitans stalagmiti</name>
    <dbReference type="NCBI Taxonomy" id="2799499"/>
    <lineage>
        <taxon>Bacteria</taxon>
        <taxon>Bacillati</taxon>
        <taxon>Actinomycetota</taxon>
        <taxon>Actinomycetes</taxon>
        <taxon>Mycobacteriales</taxon>
        <taxon>Nocardiaceae</taxon>
        <taxon>Antrihabitans</taxon>
    </lineage>
</organism>
<feature type="domain" description="RsbT co-antagonist protein RsbRD N-terminal" evidence="2">
    <location>
        <begin position="33"/>
        <end position="177"/>
    </location>
</feature>